<dbReference type="EMBL" id="JBJQOH010000001">
    <property type="protein sequence ID" value="KAL3699633.1"/>
    <property type="molecule type" value="Genomic_DNA"/>
</dbReference>
<sequence>MMNRFFSRLSPQSGSSSRATLQGIDQERFYEFYTSLAAQIKTLDDQLARESRFSLAWILSALEFVRSLHSSIYTLIEEVWLPVRKTVGIDVVDTYFGLSVRLLEICNYLRDGVCELEYFQLSLEHCLGTLAGLVASEGDSAESVTGKKHLERCRAELEKMESKTTPNLWLKLKGNSSSSSGNKKQVEPGLSLLERSVSVIPAPSDNKKAFLIAQVMRDVREVLIFICSLLLWVMTDTSEPFSFHSYALHGPRSSPGLADAWAVALFNMRDRIQHSELTQKKPNCALCLKEIRAVYDAVRDLMGKVVREGERREERVADQSDTLRSSLEESRRKLEDMTHISDRLSGDIVIGPSLSDYPQRTCEAPTPTFKLQVA</sequence>
<comment type="caution">
    <text evidence="1">The sequence shown here is derived from an EMBL/GenBank/DDBJ whole genome shotgun (WGS) entry which is preliminary data.</text>
</comment>
<proteinExistence type="predicted"/>
<reference evidence="1 2" key="1">
    <citation type="submission" date="2024-09" db="EMBL/GenBank/DDBJ databases">
        <title>Chromosome-scale assembly of Riccia sorocarpa.</title>
        <authorList>
            <person name="Paukszto L."/>
        </authorList>
    </citation>
    <scope>NUCLEOTIDE SEQUENCE [LARGE SCALE GENOMIC DNA]</scope>
    <source>
        <strain evidence="1">LP-2024</strain>
        <tissue evidence="1">Aerial parts of the thallus</tissue>
    </source>
</reference>
<evidence type="ECO:0000313" key="2">
    <source>
        <dbReference type="Proteomes" id="UP001633002"/>
    </source>
</evidence>
<organism evidence="1 2">
    <name type="scientific">Riccia sorocarpa</name>
    <dbReference type="NCBI Taxonomy" id="122646"/>
    <lineage>
        <taxon>Eukaryota</taxon>
        <taxon>Viridiplantae</taxon>
        <taxon>Streptophyta</taxon>
        <taxon>Embryophyta</taxon>
        <taxon>Marchantiophyta</taxon>
        <taxon>Marchantiopsida</taxon>
        <taxon>Marchantiidae</taxon>
        <taxon>Marchantiales</taxon>
        <taxon>Ricciaceae</taxon>
        <taxon>Riccia</taxon>
    </lineage>
</organism>
<accession>A0ABD3I7H7</accession>
<gene>
    <name evidence="1" type="ORF">R1sor_017655</name>
</gene>
<name>A0ABD3I7H7_9MARC</name>
<dbReference type="AlphaFoldDB" id="A0ABD3I7H7"/>
<dbReference type="PANTHER" id="PTHR31509">
    <property type="entry name" value="BPS1-LIKE PROTEIN"/>
    <property type="match status" value="1"/>
</dbReference>
<evidence type="ECO:0000313" key="1">
    <source>
        <dbReference type="EMBL" id="KAL3699633.1"/>
    </source>
</evidence>
<keyword evidence="2" id="KW-1185">Reference proteome</keyword>
<protein>
    <submittedName>
        <fullName evidence="1">Uncharacterized protein</fullName>
    </submittedName>
</protein>
<dbReference type="Proteomes" id="UP001633002">
    <property type="component" value="Unassembled WGS sequence"/>
</dbReference>